<dbReference type="InterPro" id="IPR043504">
    <property type="entry name" value="Peptidase_S1_PA_chymotrypsin"/>
</dbReference>
<gene>
    <name evidence="6" type="ORF">UFOPK1909_00650</name>
</gene>
<proteinExistence type="inferred from homology"/>
<sequence>MSDYNRQFVFDEVKPVVTKPKLSLRKRLSQRTTFLTGTAAIVLGAVVGAGVGAGVGVGVYNYWTRPAPIVVNDTDTVTWITGAAATAAPSVVTINVSGSNGAGNGSGVFLSADGYVLTNAHVVTLDGSASAVRIQVKTSDGHIYPATVVGTDPINDLAVIKVEAPIQFVPMEFADSSKVNVGDRVAAIGAPLGLANTVTEGIVSALNRTIAVASAEVPENSDSGLGGLQLFSGSGTAVNLRVIQTDAAINPGNSGGALVDESGKLIGINVAIASAGSSGQSGNIGVGFAIPSNVAKRIATEIMGTGKASHALLGAGVTDSTGTSDANGFSVGAEIKELTPGGAAEKSGFKVGDVVTEFNGQPISTAGELTAAVRQEPAGAKATAKVIRDGKTITLNVVLGDAADLK</sequence>
<dbReference type="GO" id="GO:0006508">
    <property type="term" value="P:proteolysis"/>
    <property type="evidence" value="ECO:0007669"/>
    <property type="project" value="UniProtKB-KW"/>
</dbReference>
<dbReference type="GO" id="GO:0004252">
    <property type="term" value="F:serine-type endopeptidase activity"/>
    <property type="evidence" value="ECO:0007669"/>
    <property type="project" value="InterPro"/>
</dbReference>
<dbReference type="InterPro" id="IPR036034">
    <property type="entry name" value="PDZ_sf"/>
</dbReference>
<dbReference type="PRINTS" id="PR00834">
    <property type="entry name" value="PROTEASES2C"/>
</dbReference>
<evidence type="ECO:0000256" key="2">
    <source>
        <dbReference type="ARBA" id="ARBA00022670"/>
    </source>
</evidence>
<feature type="domain" description="PDZ" evidence="5">
    <location>
        <begin position="302"/>
        <end position="390"/>
    </location>
</feature>
<dbReference type="PANTHER" id="PTHR43343:SF3">
    <property type="entry name" value="PROTEASE DO-LIKE 8, CHLOROPLASTIC"/>
    <property type="match status" value="1"/>
</dbReference>
<dbReference type="InterPro" id="IPR001940">
    <property type="entry name" value="Peptidase_S1C"/>
</dbReference>
<evidence type="ECO:0000259" key="5">
    <source>
        <dbReference type="PROSITE" id="PS50106"/>
    </source>
</evidence>
<dbReference type="EMBL" id="CAEZVD010000060">
    <property type="protein sequence ID" value="CAB4622428.1"/>
    <property type="molecule type" value="Genomic_DNA"/>
</dbReference>
<dbReference type="AlphaFoldDB" id="A0A6J6IGC7"/>
<dbReference type="SUPFAM" id="SSF50156">
    <property type="entry name" value="PDZ domain-like"/>
    <property type="match status" value="1"/>
</dbReference>
<dbReference type="SUPFAM" id="SSF50494">
    <property type="entry name" value="Trypsin-like serine proteases"/>
    <property type="match status" value="1"/>
</dbReference>
<keyword evidence="4" id="KW-0812">Transmembrane</keyword>
<dbReference type="InterPro" id="IPR001478">
    <property type="entry name" value="PDZ"/>
</dbReference>
<keyword evidence="3" id="KW-0378">Hydrolase</keyword>
<protein>
    <submittedName>
        <fullName evidence="6">Unannotated protein</fullName>
    </submittedName>
</protein>
<organism evidence="6">
    <name type="scientific">freshwater metagenome</name>
    <dbReference type="NCBI Taxonomy" id="449393"/>
    <lineage>
        <taxon>unclassified sequences</taxon>
        <taxon>metagenomes</taxon>
        <taxon>ecological metagenomes</taxon>
    </lineage>
</organism>
<keyword evidence="4" id="KW-0472">Membrane</keyword>
<evidence type="ECO:0000256" key="4">
    <source>
        <dbReference type="SAM" id="Phobius"/>
    </source>
</evidence>
<evidence type="ECO:0000256" key="1">
    <source>
        <dbReference type="ARBA" id="ARBA00010541"/>
    </source>
</evidence>
<dbReference type="Pfam" id="PF13365">
    <property type="entry name" value="Trypsin_2"/>
    <property type="match status" value="1"/>
</dbReference>
<name>A0A6J6IGC7_9ZZZZ</name>
<evidence type="ECO:0000313" key="6">
    <source>
        <dbReference type="EMBL" id="CAB4622428.1"/>
    </source>
</evidence>
<dbReference type="Gene3D" id="2.40.10.10">
    <property type="entry name" value="Trypsin-like serine proteases"/>
    <property type="match status" value="2"/>
</dbReference>
<dbReference type="InterPro" id="IPR009003">
    <property type="entry name" value="Peptidase_S1_PA"/>
</dbReference>
<keyword evidence="4" id="KW-1133">Transmembrane helix</keyword>
<accession>A0A6J6IGC7</accession>
<keyword evidence="2" id="KW-0645">Protease</keyword>
<dbReference type="SMART" id="SM00228">
    <property type="entry name" value="PDZ"/>
    <property type="match status" value="1"/>
</dbReference>
<dbReference type="PANTHER" id="PTHR43343">
    <property type="entry name" value="PEPTIDASE S12"/>
    <property type="match status" value="1"/>
</dbReference>
<dbReference type="PROSITE" id="PS50106">
    <property type="entry name" value="PDZ"/>
    <property type="match status" value="1"/>
</dbReference>
<comment type="similarity">
    <text evidence="1">Belongs to the peptidase S1C family.</text>
</comment>
<feature type="transmembrane region" description="Helical" evidence="4">
    <location>
        <begin position="34"/>
        <end position="63"/>
    </location>
</feature>
<reference evidence="6" key="1">
    <citation type="submission" date="2020-05" db="EMBL/GenBank/DDBJ databases">
        <authorList>
            <person name="Chiriac C."/>
            <person name="Salcher M."/>
            <person name="Ghai R."/>
            <person name="Kavagutti S V."/>
        </authorList>
    </citation>
    <scope>NUCLEOTIDE SEQUENCE</scope>
</reference>
<evidence type="ECO:0000256" key="3">
    <source>
        <dbReference type="ARBA" id="ARBA00022801"/>
    </source>
</evidence>
<dbReference type="Pfam" id="PF13180">
    <property type="entry name" value="PDZ_2"/>
    <property type="match status" value="1"/>
</dbReference>
<dbReference type="Gene3D" id="2.30.42.10">
    <property type="match status" value="1"/>
</dbReference>
<dbReference type="InterPro" id="IPR051201">
    <property type="entry name" value="Chloro_Bact_Ser_Proteases"/>
</dbReference>